<gene>
    <name evidence="1" type="ORF">MRATA1EN22A_LOCUS16185</name>
</gene>
<sequence>MISRSPSPAVPAGPCPPAPSSSASQLQLNALQQPLSILSVTKVIIPSPAYRTTPRQCGLVSTSADFNLQPAT</sequence>
<proteinExistence type="predicted"/>
<dbReference type="EMBL" id="OX596110">
    <property type="protein sequence ID" value="CAN0347446.1"/>
    <property type="molecule type" value="Genomic_DNA"/>
</dbReference>
<name>A0AC59ZAR3_RANTA</name>
<reference evidence="1" key="1">
    <citation type="submission" date="2023-05" db="EMBL/GenBank/DDBJ databases">
        <authorList>
            <consortium name="ELIXIR-Norway"/>
        </authorList>
    </citation>
    <scope>NUCLEOTIDE SEQUENCE</scope>
</reference>
<organism evidence="1 2">
    <name type="scientific">Rangifer tarandus platyrhynchus</name>
    <name type="common">Svalbard reindeer</name>
    <dbReference type="NCBI Taxonomy" id="3082113"/>
    <lineage>
        <taxon>Eukaryota</taxon>
        <taxon>Metazoa</taxon>
        <taxon>Chordata</taxon>
        <taxon>Craniata</taxon>
        <taxon>Vertebrata</taxon>
        <taxon>Euteleostomi</taxon>
        <taxon>Mammalia</taxon>
        <taxon>Eutheria</taxon>
        <taxon>Laurasiatheria</taxon>
        <taxon>Artiodactyla</taxon>
        <taxon>Ruminantia</taxon>
        <taxon>Pecora</taxon>
        <taxon>Cervidae</taxon>
        <taxon>Odocoileinae</taxon>
        <taxon>Rangifer</taxon>
    </lineage>
</organism>
<accession>A0AC59ZAR3</accession>
<dbReference type="Proteomes" id="UP001162501">
    <property type="component" value="Chromosome 26"/>
</dbReference>
<evidence type="ECO:0000313" key="2">
    <source>
        <dbReference type="Proteomes" id="UP001162501"/>
    </source>
</evidence>
<evidence type="ECO:0000313" key="1">
    <source>
        <dbReference type="EMBL" id="CAN0347446.1"/>
    </source>
</evidence>
<reference evidence="1" key="2">
    <citation type="submission" date="2025-03" db="EMBL/GenBank/DDBJ databases">
        <authorList>
            <consortium name="ELIXIR-Norway"/>
            <consortium name="Elixir Norway"/>
        </authorList>
    </citation>
    <scope>NUCLEOTIDE SEQUENCE</scope>
</reference>
<protein>
    <submittedName>
        <fullName evidence="1">Uncharacterized protein</fullName>
    </submittedName>
</protein>